<gene>
    <name evidence="5" type="ORF">ACFO0N_01235</name>
</gene>
<evidence type="ECO:0000259" key="4">
    <source>
        <dbReference type="Pfam" id="PF02769"/>
    </source>
</evidence>
<dbReference type="PIRSF" id="PIRSF005644">
    <property type="entry name" value="Hdrgns_mtr_HypE"/>
    <property type="match status" value="1"/>
</dbReference>
<feature type="compositionally biased region" description="Acidic residues" evidence="2">
    <location>
        <begin position="343"/>
        <end position="357"/>
    </location>
</feature>
<feature type="region of interest" description="Disordered" evidence="2">
    <location>
        <begin position="343"/>
        <end position="375"/>
    </location>
</feature>
<dbReference type="InterPro" id="IPR036921">
    <property type="entry name" value="PurM-like_N_sf"/>
</dbReference>
<dbReference type="RefSeq" id="WP_267625004.1">
    <property type="nucleotide sequence ID" value="NZ_JAODIW010000010.1"/>
</dbReference>
<dbReference type="InterPro" id="IPR036676">
    <property type="entry name" value="PurM-like_C_sf"/>
</dbReference>
<dbReference type="EMBL" id="JBHSDS010000002">
    <property type="protein sequence ID" value="MFC4356568.1"/>
    <property type="molecule type" value="Genomic_DNA"/>
</dbReference>
<proteinExistence type="inferred from homology"/>
<dbReference type="Gene3D" id="3.30.1330.10">
    <property type="entry name" value="PurM-like, N-terminal domain"/>
    <property type="match status" value="1"/>
</dbReference>
<dbReference type="SUPFAM" id="SSF55326">
    <property type="entry name" value="PurM N-terminal domain-like"/>
    <property type="match status" value="1"/>
</dbReference>
<keyword evidence="6" id="KW-1185">Reference proteome</keyword>
<comment type="caution">
    <text evidence="5">The sequence shown here is derived from an EMBL/GenBank/DDBJ whole genome shotgun (WGS) entry which is preliminary data.</text>
</comment>
<name>A0ABD5P769_9EURY</name>
<evidence type="ECO:0000313" key="6">
    <source>
        <dbReference type="Proteomes" id="UP001595921"/>
    </source>
</evidence>
<dbReference type="InterPro" id="IPR010918">
    <property type="entry name" value="PurM-like_C_dom"/>
</dbReference>
<feature type="region of interest" description="Disordered" evidence="2">
    <location>
        <begin position="230"/>
        <end position="253"/>
    </location>
</feature>
<evidence type="ECO:0000313" key="5">
    <source>
        <dbReference type="EMBL" id="MFC4356568.1"/>
    </source>
</evidence>
<organism evidence="5 6">
    <name type="scientific">Halobium salinum</name>
    <dbReference type="NCBI Taxonomy" id="1364940"/>
    <lineage>
        <taxon>Archaea</taxon>
        <taxon>Methanobacteriati</taxon>
        <taxon>Methanobacteriota</taxon>
        <taxon>Stenosarchaea group</taxon>
        <taxon>Halobacteria</taxon>
        <taxon>Halobacteriales</taxon>
        <taxon>Haloferacaceae</taxon>
        <taxon>Halobium</taxon>
    </lineage>
</organism>
<feature type="domain" description="PurM-like N-terminal" evidence="3">
    <location>
        <begin position="55"/>
        <end position="143"/>
    </location>
</feature>
<dbReference type="PANTHER" id="PTHR30303">
    <property type="entry name" value="HYDROGENASE ISOENZYMES FORMATION PROTEIN HYPE"/>
    <property type="match status" value="1"/>
</dbReference>
<feature type="domain" description="PurM-like C-terminal" evidence="4">
    <location>
        <begin position="249"/>
        <end position="349"/>
    </location>
</feature>
<reference evidence="5 6" key="1">
    <citation type="journal article" date="2019" name="Int. J. Syst. Evol. Microbiol.">
        <title>The Global Catalogue of Microorganisms (GCM) 10K type strain sequencing project: providing services to taxonomists for standard genome sequencing and annotation.</title>
        <authorList>
            <consortium name="The Broad Institute Genomics Platform"/>
            <consortium name="The Broad Institute Genome Sequencing Center for Infectious Disease"/>
            <person name="Wu L."/>
            <person name="Ma J."/>
        </authorList>
    </citation>
    <scope>NUCLEOTIDE SEQUENCE [LARGE SCALE GENOMIC DNA]</scope>
    <source>
        <strain evidence="5 6">CGMCC 1.12553</strain>
    </source>
</reference>
<dbReference type="Proteomes" id="UP001595921">
    <property type="component" value="Unassembled WGS sequence"/>
</dbReference>
<dbReference type="Pfam" id="PF02769">
    <property type="entry name" value="AIRS_C"/>
    <property type="match status" value="1"/>
</dbReference>
<dbReference type="CDD" id="cd06061">
    <property type="entry name" value="PurM-like1"/>
    <property type="match status" value="1"/>
</dbReference>
<protein>
    <submittedName>
        <fullName evidence="5">AIR synthase family protein</fullName>
    </submittedName>
</protein>
<sequence>MTDLGKVDRDFFDEHIYPRLGAERDDVAIGPKHGVDFGMLDLGGTERSGTTAEVGKTGLVMATDPLSILPALGFDRAARFALHVVLSDVAVSGFPPSHLAVSFTLPPEMTDAEFAEVWAAIDEECRDLGISIVTGHTARYGGVSYSWVGGATAFAVGDPEEVIRPDGARPGDAVLVTKGPAVETTGLLTSLFPEAVVEEGLDPSLLDSAQARLDETRTVRDAVAAADAGRGEGAVGGSVGDDDAGGDDGAGVTAMHDATEGGLFGAFCEVAAGASVRLTVERDRVPMRPAVRETCDALGIDPWTCTSSGTLVLTVDPADRDAVVAALESRGTPVGVVGEVEEGEGVVVDDESVEPPESDPSWDAYERLATRSAEQ</sequence>
<dbReference type="SUPFAM" id="SSF56042">
    <property type="entry name" value="PurM C-terminal domain-like"/>
    <property type="match status" value="1"/>
</dbReference>
<dbReference type="InterPro" id="IPR011854">
    <property type="entry name" value="HypE"/>
</dbReference>
<comment type="similarity">
    <text evidence="1">Belongs to the HypE family.</text>
</comment>
<accession>A0ABD5P769</accession>
<dbReference type="InterPro" id="IPR016188">
    <property type="entry name" value="PurM-like_N"/>
</dbReference>
<dbReference type="PANTHER" id="PTHR30303:SF4">
    <property type="entry name" value="HYDROGENASE EXPRESSION_FORMATION PROTEIN HYPE"/>
    <property type="match status" value="1"/>
</dbReference>
<dbReference type="Gene3D" id="3.90.650.10">
    <property type="entry name" value="PurM-like C-terminal domain"/>
    <property type="match status" value="1"/>
</dbReference>
<evidence type="ECO:0000259" key="3">
    <source>
        <dbReference type="Pfam" id="PF00586"/>
    </source>
</evidence>
<feature type="compositionally biased region" description="Basic and acidic residues" evidence="2">
    <location>
        <begin position="364"/>
        <end position="375"/>
    </location>
</feature>
<evidence type="ECO:0000256" key="2">
    <source>
        <dbReference type="SAM" id="MobiDB-lite"/>
    </source>
</evidence>
<evidence type="ECO:0000256" key="1">
    <source>
        <dbReference type="ARBA" id="ARBA00006243"/>
    </source>
</evidence>
<dbReference type="Pfam" id="PF00586">
    <property type="entry name" value="AIRS"/>
    <property type="match status" value="1"/>
</dbReference>
<dbReference type="AlphaFoldDB" id="A0ABD5P769"/>